<dbReference type="Proteomes" id="UP001139158">
    <property type="component" value="Unassembled WGS sequence"/>
</dbReference>
<evidence type="ECO:0000313" key="2">
    <source>
        <dbReference type="Proteomes" id="UP001139158"/>
    </source>
</evidence>
<accession>A0A9X1MGQ8</accession>
<organism evidence="1 2">
    <name type="scientific">Arthrobacter caoxuetaonis</name>
    <dbReference type="NCBI Taxonomy" id="2886935"/>
    <lineage>
        <taxon>Bacteria</taxon>
        <taxon>Bacillati</taxon>
        <taxon>Actinomycetota</taxon>
        <taxon>Actinomycetes</taxon>
        <taxon>Micrococcales</taxon>
        <taxon>Micrococcaceae</taxon>
        <taxon>Arthrobacter</taxon>
    </lineage>
</organism>
<dbReference type="EMBL" id="JAJFZV010000020">
    <property type="protein sequence ID" value="MCC3299753.1"/>
    <property type="molecule type" value="Genomic_DNA"/>
</dbReference>
<name>A0A9X1MGQ8_9MICC</name>
<keyword evidence="2" id="KW-1185">Reference proteome</keyword>
<dbReference type="AlphaFoldDB" id="A0A9X1MGQ8"/>
<protein>
    <submittedName>
        <fullName evidence="1">Uncharacterized protein</fullName>
    </submittedName>
</protein>
<proteinExistence type="predicted"/>
<gene>
    <name evidence="1" type="ORF">LJ757_18500</name>
</gene>
<reference evidence="1" key="1">
    <citation type="submission" date="2021-10" db="EMBL/GenBank/DDBJ databases">
        <title>Novel species in genus Arthrobacter.</title>
        <authorList>
            <person name="Liu Y."/>
        </authorList>
    </citation>
    <scope>NUCLEOTIDE SEQUENCE</scope>
    <source>
        <strain evidence="1">Zg-Y453</strain>
    </source>
</reference>
<dbReference type="RefSeq" id="WP_227897740.1">
    <property type="nucleotide sequence ID" value="NZ_CP099467.1"/>
</dbReference>
<evidence type="ECO:0000313" key="1">
    <source>
        <dbReference type="EMBL" id="MCC3299753.1"/>
    </source>
</evidence>
<sequence>MAAFDDIFPELDKLGIAFTEAEIFDGSEIAANPLGDRIGTLPDPEMAAYVTEDGIEIIPIQKRAVVTFAGKTPKEAAEEIRTAVEMLRGGQP</sequence>
<comment type="caution">
    <text evidence="1">The sequence shown here is derived from an EMBL/GenBank/DDBJ whole genome shotgun (WGS) entry which is preliminary data.</text>
</comment>